<dbReference type="CDD" id="cd00130">
    <property type="entry name" value="PAS"/>
    <property type="match status" value="1"/>
</dbReference>
<dbReference type="PANTHER" id="PTHR43531:SF14">
    <property type="entry name" value="METHYL-ACCEPTING CHEMOTAXIS PROTEIN I-RELATED"/>
    <property type="match status" value="1"/>
</dbReference>
<dbReference type="SMART" id="SM00091">
    <property type="entry name" value="PAS"/>
    <property type="match status" value="2"/>
</dbReference>
<dbReference type="InterPro" id="IPR035965">
    <property type="entry name" value="PAS-like_dom_sf"/>
</dbReference>
<dbReference type="PRINTS" id="PR00260">
    <property type="entry name" value="CHEMTRNSDUCR"/>
</dbReference>
<dbReference type="InterPro" id="IPR051310">
    <property type="entry name" value="MCP_chemotaxis"/>
</dbReference>
<comment type="caution">
    <text evidence="8">The sequence shown here is derived from an EMBL/GenBank/DDBJ whole genome shotgun (WGS) entry which is preliminary data.</text>
</comment>
<dbReference type="EMBL" id="LLXS01000005">
    <property type="protein sequence ID" value="KRG44888.1"/>
    <property type="molecule type" value="Genomic_DNA"/>
</dbReference>
<feature type="domain" description="HAMP" evidence="7">
    <location>
        <begin position="300"/>
        <end position="352"/>
    </location>
</feature>
<dbReference type="PANTHER" id="PTHR43531">
    <property type="entry name" value="PROTEIN ICFG"/>
    <property type="match status" value="1"/>
</dbReference>
<dbReference type="GO" id="GO:0007165">
    <property type="term" value="P:signal transduction"/>
    <property type="evidence" value="ECO:0007669"/>
    <property type="project" value="UniProtKB-KW"/>
</dbReference>
<dbReference type="GO" id="GO:0004888">
    <property type="term" value="F:transmembrane signaling receptor activity"/>
    <property type="evidence" value="ECO:0007669"/>
    <property type="project" value="InterPro"/>
</dbReference>
<evidence type="ECO:0000256" key="4">
    <source>
        <dbReference type="PROSITE-ProRule" id="PRU00284"/>
    </source>
</evidence>
<accession>A0A0R0AW11</accession>
<dbReference type="AlphaFoldDB" id="A0A0R0AW11"/>
<evidence type="ECO:0008006" key="10">
    <source>
        <dbReference type="Google" id="ProtNLM"/>
    </source>
</evidence>
<keyword evidence="9" id="KW-1185">Reference proteome</keyword>
<dbReference type="Pfam" id="PF13188">
    <property type="entry name" value="PAS_8"/>
    <property type="match status" value="1"/>
</dbReference>
<dbReference type="GO" id="GO:0006935">
    <property type="term" value="P:chemotaxis"/>
    <property type="evidence" value="ECO:0007669"/>
    <property type="project" value="UniProtKB-KW"/>
</dbReference>
<dbReference type="PROSITE" id="PS50111">
    <property type="entry name" value="CHEMOTAXIS_TRANSDUC_2"/>
    <property type="match status" value="1"/>
</dbReference>
<keyword evidence="2 4" id="KW-0807">Transducer</keyword>
<evidence type="ECO:0000256" key="3">
    <source>
        <dbReference type="ARBA" id="ARBA00029447"/>
    </source>
</evidence>
<feature type="domain" description="Methyl-accepting transducer" evidence="5">
    <location>
        <begin position="357"/>
        <end position="586"/>
    </location>
</feature>
<dbReference type="SUPFAM" id="SSF55785">
    <property type="entry name" value="PYP-like sensor domain (PAS domain)"/>
    <property type="match status" value="1"/>
</dbReference>
<organism evidence="8 9">
    <name type="scientific">Stenotrophomonas pictorum JCM 9942</name>
    <dbReference type="NCBI Taxonomy" id="1236960"/>
    <lineage>
        <taxon>Bacteria</taxon>
        <taxon>Pseudomonadati</taxon>
        <taxon>Pseudomonadota</taxon>
        <taxon>Gammaproteobacteria</taxon>
        <taxon>Lysobacterales</taxon>
        <taxon>Lysobacteraceae</taxon>
        <taxon>Stenotrophomonas</taxon>
    </lineage>
</organism>
<evidence type="ECO:0000313" key="9">
    <source>
        <dbReference type="Proteomes" id="UP000050836"/>
    </source>
</evidence>
<evidence type="ECO:0000259" key="7">
    <source>
        <dbReference type="PROSITE" id="PS50885"/>
    </source>
</evidence>
<dbReference type="Proteomes" id="UP000050836">
    <property type="component" value="Unassembled WGS sequence"/>
</dbReference>
<name>A0A0R0AW11_9GAMM</name>
<dbReference type="InterPro" id="IPR004089">
    <property type="entry name" value="MCPsignal_dom"/>
</dbReference>
<dbReference type="InterPro" id="IPR003660">
    <property type="entry name" value="HAMP_dom"/>
</dbReference>
<dbReference type="GO" id="GO:0016020">
    <property type="term" value="C:membrane"/>
    <property type="evidence" value="ECO:0007669"/>
    <property type="project" value="InterPro"/>
</dbReference>
<dbReference type="PROSITE" id="PS50112">
    <property type="entry name" value="PAS"/>
    <property type="match status" value="1"/>
</dbReference>
<dbReference type="SMART" id="SM00283">
    <property type="entry name" value="MA"/>
    <property type="match status" value="1"/>
</dbReference>
<sequence length="618" mass="66678">MKALIRAFWPRRRAAGIQSLSPALWASIVDGASTCLMVANADGFILAVNPALRNMLASLETELRQQFPDFDAATLVGSSIDRFHHDPAARHLQLRQLTGRHLTDIRVGSARFGLAITPIAGADGTTSIYAVEWTDKTRWAQAADSELRLRTALDNMTAKLMLADADSTIVYVNDALKRMFQRNLEAMRNRFPDFDPEQLVGRSIDIFHRHPQHQREALRNTRTKISASLQIGPMRMELDAMPIRDGNGRYLGAFAIWDDIHAVHELVRRVGHGDLDGRLQPAHYEGSMQALAELLNTMMQAVHAPMTSAVGVATALARGELGSRLDEHAEGVFQQLHVALNTAAGNLAQMIRSIQVSSAAVLQTASEIAASSSELSSRTEAQAASLEESASAVKHLGVHLQQTNRALDAITAQAARINAESQSGQDMVTAVAHAIDTMARDNTQIANFVKQIDAIAFQTNLLALNAAVEAARAGVHGKGFAVVASEVRALAQHSAESAQQINRIVTASTQGVLHGQSLVADAAAKLRDITEAAGLIDHDLGILSADAGQQRQSLREVDVAIDTIDRFTQQNSAMAEQNAAAAEALHEAARELHTQTGRFHLQALPPSTAIRDTPLATL</sequence>
<evidence type="ECO:0000259" key="6">
    <source>
        <dbReference type="PROSITE" id="PS50112"/>
    </source>
</evidence>
<protein>
    <recommendedName>
        <fullName evidence="10">Chemotaxis protein</fullName>
    </recommendedName>
</protein>
<feature type="domain" description="PAS" evidence="6">
    <location>
        <begin position="145"/>
        <end position="180"/>
    </location>
</feature>
<dbReference type="Gene3D" id="3.30.450.20">
    <property type="entry name" value="PAS domain"/>
    <property type="match status" value="2"/>
</dbReference>
<dbReference type="PROSITE" id="PS50885">
    <property type="entry name" value="HAMP"/>
    <property type="match status" value="1"/>
</dbReference>
<dbReference type="Gene3D" id="1.10.287.950">
    <property type="entry name" value="Methyl-accepting chemotaxis protein"/>
    <property type="match status" value="1"/>
</dbReference>
<comment type="similarity">
    <text evidence="3">Belongs to the methyl-accepting chemotaxis (MCP) protein family.</text>
</comment>
<dbReference type="InterPro" id="IPR004090">
    <property type="entry name" value="Chemotax_Me-accpt_rcpt"/>
</dbReference>
<reference evidence="8 9" key="1">
    <citation type="submission" date="2015-10" db="EMBL/GenBank/DDBJ databases">
        <title>Genome sequencing and analysis of members of genus Stenotrophomonas.</title>
        <authorList>
            <person name="Patil P.P."/>
            <person name="Midha S."/>
            <person name="Patil P.B."/>
        </authorList>
    </citation>
    <scope>NUCLEOTIDE SEQUENCE [LARGE SCALE GENOMIC DNA]</scope>
    <source>
        <strain evidence="8 9">JCM 9942</strain>
    </source>
</reference>
<dbReference type="NCBIfam" id="TIGR00229">
    <property type="entry name" value="sensory_box"/>
    <property type="match status" value="1"/>
</dbReference>
<evidence type="ECO:0000313" key="8">
    <source>
        <dbReference type="EMBL" id="KRG44888.1"/>
    </source>
</evidence>
<dbReference type="Pfam" id="PF00015">
    <property type="entry name" value="MCPsignal"/>
    <property type="match status" value="1"/>
</dbReference>
<keyword evidence="1" id="KW-0488">Methylation</keyword>
<dbReference type="InterPro" id="IPR000014">
    <property type="entry name" value="PAS"/>
</dbReference>
<dbReference type="Gene3D" id="1.20.120.1530">
    <property type="match status" value="1"/>
</dbReference>
<proteinExistence type="inferred from homology"/>
<evidence type="ECO:0000256" key="2">
    <source>
        <dbReference type="ARBA" id="ARBA00023224"/>
    </source>
</evidence>
<evidence type="ECO:0000259" key="5">
    <source>
        <dbReference type="PROSITE" id="PS50111"/>
    </source>
</evidence>
<gene>
    <name evidence="8" type="ORF">ARC78_03500</name>
</gene>
<evidence type="ECO:0000256" key="1">
    <source>
        <dbReference type="ARBA" id="ARBA00022481"/>
    </source>
</evidence>
<dbReference type="SUPFAM" id="SSF58104">
    <property type="entry name" value="Methyl-accepting chemotaxis protein (MCP) signaling domain"/>
    <property type="match status" value="1"/>
</dbReference>
<dbReference type="Pfam" id="PF18947">
    <property type="entry name" value="HAMP_2"/>
    <property type="match status" value="1"/>
</dbReference>